<evidence type="ECO:0000313" key="2">
    <source>
        <dbReference type="EMBL" id="GAA0155321.1"/>
    </source>
</evidence>
<dbReference type="EMBL" id="BAABME010002595">
    <property type="protein sequence ID" value="GAA0155321.1"/>
    <property type="molecule type" value="Genomic_DNA"/>
</dbReference>
<gene>
    <name evidence="2" type="ORF">LIER_13076</name>
</gene>
<dbReference type="Proteomes" id="UP001454036">
    <property type="component" value="Unassembled WGS sequence"/>
</dbReference>
<name>A0AAV3PW31_LITER</name>
<feature type="signal peptide" evidence="1">
    <location>
        <begin position="1"/>
        <end position="24"/>
    </location>
</feature>
<reference evidence="2 3" key="1">
    <citation type="submission" date="2024-01" db="EMBL/GenBank/DDBJ databases">
        <title>The complete chloroplast genome sequence of Lithospermum erythrorhizon: insights into the phylogenetic relationship among Boraginaceae species and the maternal lineages of purple gromwells.</title>
        <authorList>
            <person name="Okada T."/>
            <person name="Watanabe K."/>
        </authorList>
    </citation>
    <scope>NUCLEOTIDE SEQUENCE [LARGE SCALE GENOMIC DNA]</scope>
</reference>
<organism evidence="2 3">
    <name type="scientific">Lithospermum erythrorhizon</name>
    <name type="common">Purple gromwell</name>
    <name type="synonym">Lithospermum officinale var. erythrorhizon</name>
    <dbReference type="NCBI Taxonomy" id="34254"/>
    <lineage>
        <taxon>Eukaryota</taxon>
        <taxon>Viridiplantae</taxon>
        <taxon>Streptophyta</taxon>
        <taxon>Embryophyta</taxon>
        <taxon>Tracheophyta</taxon>
        <taxon>Spermatophyta</taxon>
        <taxon>Magnoliopsida</taxon>
        <taxon>eudicotyledons</taxon>
        <taxon>Gunneridae</taxon>
        <taxon>Pentapetalae</taxon>
        <taxon>asterids</taxon>
        <taxon>lamiids</taxon>
        <taxon>Boraginales</taxon>
        <taxon>Boraginaceae</taxon>
        <taxon>Boraginoideae</taxon>
        <taxon>Lithospermeae</taxon>
        <taxon>Lithospermum</taxon>
    </lineage>
</organism>
<comment type="caution">
    <text evidence="2">The sequence shown here is derived from an EMBL/GenBank/DDBJ whole genome shotgun (WGS) entry which is preliminary data.</text>
</comment>
<keyword evidence="3" id="KW-1185">Reference proteome</keyword>
<keyword evidence="1" id="KW-0732">Signal</keyword>
<accession>A0AAV3PW31</accession>
<evidence type="ECO:0000256" key="1">
    <source>
        <dbReference type="SAM" id="SignalP"/>
    </source>
</evidence>
<sequence length="93" mass="10376">MLLPRYVCLFFLVFTSFSTRSLIAQKETTLEVNIGIILDLVSPLGKMMQTSTLMGLEDFNATHHTIKIVPHIRNARNDTVLAASTGMSSMFNN</sequence>
<proteinExistence type="predicted"/>
<feature type="chain" id="PRO_5043584859" evidence="1">
    <location>
        <begin position="25"/>
        <end position="93"/>
    </location>
</feature>
<evidence type="ECO:0000313" key="3">
    <source>
        <dbReference type="Proteomes" id="UP001454036"/>
    </source>
</evidence>
<dbReference type="AlphaFoldDB" id="A0AAV3PW31"/>
<protein>
    <submittedName>
        <fullName evidence="2">Uncharacterized protein</fullName>
    </submittedName>
</protein>